<feature type="transmembrane region" description="Helical" evidence="2">
    <location>
        <begin position="105"/>
        <end position="125"/>
    </location>
</feature>
<feature type="transmembrane region" description="Helical" evidence="2">
    <location>
        <begin position="229"/>
        <end position="251"/>
    </location>
</feature>
<dbReference type="PANTHER" id="PTHR32251">
    <property type="entry name" value="3-OXO-5-ALPHA-STEROID 4-DEHYDROGENASE"/>
    <property type="match status" value="1"/>
</dbReference>
<dbReference type="GO" id="GO:0016020">
    <property type="term" value="C:membrane"/>
    <property type="evidence" value="ECO:0007669"/>
    <property type="project" value="TreeGrafter"/>
</dbReference>
<evidence type="ECO:0000313" key="3">
    <source>
        <dbReference type="EMBL" id="KEZ42253.1"/>
    </source>
</evidence>
<dbReference type="HOGENOM" id="CLU_043418_1_1_1"/>
<feature type="transmembrane region" description="Helical" evidence="2">
    <location>
        <begin position="198"/>
        <end position="217"/>
    </location>
</feature>
<name>A0A084G4J1_PSEDA</name>
<keyword evidence="2" id="KW-1133">Transmembrane helix</keyword>
<dbReference type="GeneID" id="27725182"/>
<dbReference type="VEuPathDB" id="FungiDB:SAPIO_CDS6110"/>
<feature type="transmembrane region" description="Helical" evidence="2">
    <location>
        <begin position="9"/>
        <end position="30"/>
    </location>
</feature>
<dbReference type="AlphaFoldDB" id="A0A084G4J1"/>
<organism evidence="3 4">
    <name type="scientific">Pseudallescheria apiosperma</name>
    <name type="common">Scedosporium apiospermum</name>
    <dbReference type="NCBI Taxonomy" id="563466"/>
    <lineage>
        <taxon>Eukaryota</taxon>
        <taxon>Fungi</taxon>
        <taxon>Dikarya</taxon>
        <taxon>Ascomycota</taxon>
        <taxon>Pezizomycotina</taxon>
        <taxon>Sordariomycetes</taxon>
        <taxon>Hypocreomycetidae</taxon>
        <taxon>Microascales</taxon>
        <taxon>Microascaceae</taxon>
        <taxon>Scedosporium</taxon>
    </lineage>
</organism>
<dbReference type="Proteomes" id="UP000028545">
    <property type="component" value="Unassembled WGS sequence"/>
</dbReference>
<evidence type="ECO:0000256" key="1">
    <source>
        <dbReference type="SAM" id="MobiDB-lite"/>
    </source>
</evidence>
<keyword evidence="2" id="KW-0812">Transmembrane</keyword>
<feature type="transmembrane region" description="Helical" evidence="2">
    <location>
        <begin position="145"/>
        <end position="166"/>
    </location>
</feature>
<gene>
    <name evidence="3" type="ORF">SAPIO_CDS6110</name>
</gene>
<dbReference type="OMA" id="FQMLWVW"/>
<keyword evidence="2" id="KW-0472">Membrane</keyword>
<feature type="transmembrane region" description="Helical" evidence="2">
    <location>
        <begin position="65"/>
        <end position="84"/>
    </location>
</feature>
<dbReference type="RefSeq" id="XP_016642052.1">
    <property type="nucleotide sequence ID" value="XM_016788295.1"/>
</dbReference>
<protein>
    <submittedName>
        <fullName evidence="3">Uncharacterized protein</fullName>
    </submittedName>
</protein>
<dbReference type="InterPro" id="IPR010721">
    <property type="entry name" value="UstE-like"/>
</dbReference>
<dbReference type="Gene3D" id="1.20.120.1630">
    <property type="match status" value="1"/>
</dbReference>
<accession>A0A084G4J1</accession>
<dbReference type="EMBL" id="JOWA01000100">
    <property type="protein sequence ID" value="KEZ42253.1"/>
    <property type="molecule type" value="Genomic_DNA"/>
</dbReference>
<keyword evidence="4" id="KW-1185">Reference proteome</keyword>
<dbReference type="OrthoDB" id="67965at2759"/>
<dbReference type="PANTHER" id="PTHR32251:SF15">
    <property type="entry name" value="3-OXO-5-ALPHA-STEROID 4-DEHYDROGENASE (DUF1295)"/>
    <property type="match status" value="1"/>
</dbReference>
<evidence type="ECO:0000313" key="4">
    <source>
        <dbReference type="Proteomes" id="UP000028545"/>
    </source>
</evidence>
<comment type="caution">
    <text evidence="3">The sequence shown here is derived from an EMBL/GenBank/DDBJ whole genome shotgun (WGS) entry which is preliminary data.</text>
</comment>
<proteinExistence type="predicted"/>
<dbReference type="PROSITE" id="PS50244">
    <property type="entry name" value="S5A_REDUCTASE"/>
    <property type="match status" value="1"/>
</dbReference>
<dbReference type="Pfam" id="PF06966">
    <property type="entry name" value="DUF1295"/>
    <property type="match status" value="1"/>
</dbReference>
<feature type="region of interest" description="Disordered" evidence="1">
    <location>
        <begin position="313"/>
        <end position="335"/>
    </location>
</feature>
<sequence length="335" mass="37615">MVVHVLDDFYLGLTAIITVVYQLIFFTISYSCKFDLLTDFAGGTNFAILAITTVSLSQSPTPRQILVTILMTIWALRLSIFLFYRILRTGHDTRFDNMRGKFFPLLTFWIFQALWVWVVSLPVTIGNSPAVVIPQKSPGGAVSFGMASDIPGLFMFVIGFTLEAVADVQKYAFRKKYGGGAAQVCNKGLWKYSRHPNYFGDILAQFGIYTISVSPVISRTLPSSPRAALYASIVGPLFITFLLFFVSGMPLTERPVAKRRYELDHGWDEYEDYLRRTSPFFPFPPFLYVYVPAGLKRTVFLELPMYVFDPSRDSEVGRGGLKSPGEAARGEGETN</sequence>
<evidence type="ECO:0000256" key="2">
    <source>
        <dbReference type="SAM" id="Phobius"/>
    </source>
</evidence>
<reference evidence="3 4" key="1">
    <citation type="journal article" date="2014" name="Genome Announc.">
        <title>Draft genome sequence of the pathogenic fungus Scedosporium apiospermum.</title>
        <authorList>
            <person name="Vandeputte P."/>
            <person name="Ghamrawi S."/>
            <person name="Rechenmann M."/>
            <person name="Iltis A."/>
            <person name="Giraud S."/>
            <person name="Fleury M."/>
            <person name="Thornton C."/>
            <person name="Delhaes L."/>
            <person name="Meyer W."/>
            <person name="Papon N."/>
            <person name="Bouchara J.P."/>
        </authorList>
    </citation>
    <scope>NUCLEOTIDE SEQUENCE [LARGE SCALE GENOMIC DNA]</scope>
    <source>
        <strain evidence="3 4">IHEM 14462</strain>
    </source>
</reference>
<dbReference type="KEGG" id="sapo:SAPIO_CDS6110"/>